<dbReference type="Gene3D" id="3.50.50.60">
    <property type="entry name" value="FAD/NAD(P)-binding domain"/>
    <property type="match status" value="2"/>
</dbReference>
<dbReference type="PANTHER" id="PTHR22912:SF151">
    <property type="entry name" value="DIHYDROLIPOYL DEHYDROGENASE, MITOCHONDRIAL"/>
    <property type="match status" value="1"/>
</dbReference>
<protein>
    <recommendedName>
        <fullName evidence="2 10">Dihydrolipoyl dehydrogenase</fullName>
        <ecNumber evidence="2 10">1.8.1.4</ecNumber>
    </recommendedName>
</protein>
<dbReference type="PRINTS" id="PR00368">
    <property type="entry name" value="FADPNR"/>
</dbReference>
<dbReference type="InterPro" id="IPR001100">
    <property type="entry name" value="Pyr_nuc-diS_OxRdtase"/>
</dbReference>
<dbReference type="InterPro" id="IPR004099">
    <property type="entry name" value="Pyr_nucl-diS_OxRdtase_dimer"/>
</dbReference>
<evidence type="ECO:0000313" key="13">
    <source>
        <dbReference type="EMBL" id="UPZ13505.1"/>
    </source>
</evidence>
<dbReference type="SUPFAM" id="SSF55424">
    <property type="entry name" value="FAD/NAD-linked reductases, dimerisation (C-terminal) domain"/>
    <property type="match status" value="1"/>
</dbReference>
<evidence type="ECO:0000256" key="3">
    <source>
        <dbReference type="ARBA" id="ARBA00022630"/>
    </source>
</evidence>
<dbReference type="Proteomes" id="UP000829998">
    <property type="component" value="Chromosome"/>
</dbReference>
<dbReference type="InterPro" id="IPR006258">
    <property type="entry name" value="Lipoamide_DH"/>
</dbReference>
<keyword evidence="4 10" id="KW-0274">FAD</keyword>
<dbReference type="InterPro" id="IPR036188">
    <property type="entry name" value="FAD/NAD-bd_sf"/>
</dbReference>
<evidence type="ECO:0000256" key="9">
    <source>
        <dbReference type="ARBA" id="ARBA00049187"/>
    </source>
</evidence>
<dbReference type="SUPFAM" id="SSF51905">
    <property type="entry name" value="FAD/NAD(P)-binding domain"/>
    <property type="match status" value="1"/>
</dbReference>
<dbReference type="InterPro" id="IPR023753">
    <property type="entry name" value="FAD/NAD-binding_dom"/>
</dbReference>
<evidence type="ECO:0000259" key="12">
    <source>
        <dbReference type="Pfam" id="PF07992"/>
    </source>
</evidence>
<dbReference type="PANTHER" id="PTHR22912">
    <property type="entry name" value="DISULFIDE OXIDOREDUCTASE"/>
    <property type="match status" value="1"/>
</dbReference>
<reference evidence="13 14" key="1">
    <citation type="submission" date="2022-04" db="EMBL/GenBank/DDBJ databases">
        <authorList>
            <person name="Ra J.-S."/>
            <person name="Kim S.-B."/>
        </authorList>
    </citation>
    <scope>NUCLEOTIDE SEQUENCE [LARGE SCALE GENOMIC DNA]</scope>
    <source>
        <strain evidence="13 14">MMS21-Er5</strain>
    </source>
</reference>
<name>A0ABY4LK68_9FLAO</name>
<dbReference type="PIRSF" id="PIRSF000350">
    <property type="entry name" value="Mercury_reductase_MerA"/>
    <property type="match status" value="1"/>
</dbReference>
<comment type="similarity">
    <text evidence="1 10">Belongs to the class-I pyridine nucleotide-disulfide oxidoreductase family.</text>
</comment>
<keyword evidence="14" id="KW-1185">Reference proteome</keyword>
<evidence type="ECO:0000256" key="5">
    <source>
        <dbReference type="ARBA" id="ARBA00023002"/>
    </source>
</evidence>
<dbReference type="EMBL" id="CP096829">
    <property type="protein sequence ID" value="UPZ13505.1"/>
    <property type="molecule type" value="Genomic_DNA"/>
</dbReference>
<dbReference type="InterPro" id="IPR012999">
    <property type="entry name" value="Pyr_OxRdtase_I_AS"/>
</dbReference>
<comment type="cofactor">
    <cofactor evidence="10">
        <name>FAD</name>
        <dbReference type="ChEBI" id="CHEBI:57692"/>
    </cofactor>
    <text evidence="10">Binds 1 FAD per subunit.</text>
</comment>
<dbReference type="PRINTS" id="PR00411">
    <property type="entry name" value="PNDRDTASEI"/>
</dbReference>
<evidence type="ECO:0000256" key="1">
    <source>
        <dbReference type="ARBA" id="ARBA00007532"/>
    </source>
</evidence>
<evidence type="ECO:0000256" key="7">
    <source>
        <dbReference type="ARBA" id="ARBA00023157"/>
    </source>
</evidence>
<dbReference type="Gene3D" id="3.30.390.30">
    <property type="match status" value="1"/>
</dbReference>
<comment type="miscellaneous">
    <text evidence="10">The active site is a redox-active disulfide bond.</text>
</comment>
<feature type="domain" description="Pyridine nucleotide-disulphide oxidoreductase dimerisation" evidence="11">
    <location>
        <begin position="347"/>
        <end position="456"/>
    </location>
</feature>
<evidence type="ECO:0000256" key="4">
    <source>
        <dbReference type="ARBA" id="ARBA00022827"/>
    </source>
</evidence>
<organism evidence="13 14">
    <name type="scientific">Flavobacterium humidisoli</name>
    <dbReference type="NCBI Taxonomy" id="2937442"/>
    <lineage>
        <taxon>Bacteria</taxon>
        <taxon>Pseudomonadati</taxon>
        <taxon>Bacteroidota</taxon>
        <taxon>Flavobacteriia</taxon>
        <taxon>Flavobacteriales</taxon>
        <taxon>Flavobacteriaceae</taxon>
        <taxon>Flavobacterium</taxon>
    </lineage>
</organism>
<dbReference type="NCBIfam" id="TIGR01350">
    <property type="entry name" value="lipoamide_DH"/>
    <property type="match status" value="1"/>
</dbReference>
<keyword evidence="7" id="KW-1015">Disulfide bond</keyword>
<keyword evidence="3 10" id="KW-0285">Flavoprotein</keyword>
<keyword evidence="6 10" id="KW-0520">NAD</keyword>
<evidence type="ECO:0000256" key="8">
    <source>
        <dbReference type="ARBA" id="ARBA00023284"/>
    </source>
</evidence>
<keyword evidence="8 10" id="KW-0676">Redox-active center</keyword>
<evidence type="ECO:0000259" key="11">
    <source>
        <dbReference type="Pfam" id="PF02852"/>
    </source>
</evidence>
<gene>
    <name evidence="13" type="primary">lpdA</name>
    <name evidence="13" type="ORF">M0M44_12180</name>
</gene>
<dbReference type="GO" id="GO:0004148">
    <property type="term" value="F:dihydrolipoyl dehydrogenase (NADH) activity"/>
    <property type="evidence" value="ECO:0007669"/>
    <property type="project" value="UniProtKB-EC"/>
</dbReference>
<dbReference type="PROSITE" id="PS00076">
    <property type="entry name" value="PYRIDINE_REDOX_1"/>
    <property type="match status" value="1"/>
</dbReference>
<dbReference type="Pfam" id="PF07992">
    <property type="entry name" value="Pyr_redox_2"/>
    <property type="match status" value="1"/>
</dbReference>
<accession>A0ABY4LK68</accession>
<dbReference type="InterPro" id="IPR016156">
    <property type="entry name" value="FAD/NAD-linked_Rdtase_dimer_sf"/>
</dbReference>
<feature type="domain" description="FAD/NAD(P)-binding" evidence="12">
    <location>
        <begin position="4"/>
        <end position="328"/>
    </location>
</feature>
<keyword evidence="5 10" id="KW-0560">Oxidoreductase</keyword>
<dbReference type="EC" id="1.8.1.4" evidence="2 10"/>
<evidence type="ECO:0000256" key="2">
    <source>
        <dbReference type="ARBA" id="ARBA00012608"/>
    </source>
</evidence>
<evidence type="ECO:0000256" key="6">
    <source>
        <dbReference type="ARBA" id="ARBA00023027"/>
    </source>
</evidence>
<dbReference type="InterPro" id="IPR050151">
    <property type="entry name" value="Class-I_Pyr_Nuc-Dis_Oxidored"/>
</dbReference>
<evidence type="ECO:0000313" key="14">
    <source>
        <dbReference type="Proteomes" id="UP000829998"/>
    </source>
</evidence>
<comment type="catalytic activity">
    <reaction evidence="9 10">
        <text>N(6)-[(R)-dihydrolipoyl]-L-lysyl-[protein] + NAD(+) = N(6)-[(R)-lipoyl]-L-lysyl-[protein] + NADH + H(+)</text>
        <dbReference type="Rhea" id="RHEA:15045"/>
        <dbReference type="Rhea" id="RHEA-COMP:10474"/>
        <dbReference type="Rhea" id="RHEA-COMP:10475"/>
        <dbReference type="ChEBI" id="CHEBI:15378"/>
        <dbReference type="ChEBI" id="CHEBI:57540"/>
        <dbReference type="ChEBI" id="CHEBI:57945"/>
        <dbReference type="ChEBI" id="CHEBI:83099"/>
        <dbReference type="ChEBI" id="CHEBI:83100"/>
        <dbReference type="EC" id="1.8.1.4"/>
    </reaction>
</comment>
<evidence type="ECO:0000256" key="10">
    <source>
        <dbReference type="RuleBase" id="RU003692"/>
    </source>
</evidence>
<dbReference type="Pfam" id="PF02852">
    <property type="entry name" value="Pyr_redox_dim"/>
    <property type="match status" value="1"/>
</dbReference>
<proteinExistence type="inferred from homology"/>
<sequence>MSSFDVVIIGSGPGGYVSAIRCAQLGFKTAIVEKYNSLGGTCLNVGCIPSKALLSSSHHYAEIAHFADHGIEVSGDVKINLEKMIARKQAVVDQTVGGINYLMDKNKITVFNGLGSFVDATHIAIAKADGTSETIEAKYTVIATGSKPSSLPFIKIDKERIITSTEALALKEVPKHLVIIGGGVIGIELGQVYLRLGAQVSVVEFMDRIIPGMDGALSKELTKVLKKQGMKFYVSHKVKSVERNGDAVVVQAENAKGETITLEGDYSLVSVGRRPYTDGLNADKAGVKISDRGQVEVNDHLQTNVPNIYAIGDVVRGAMLAHKAEEEGVMVAEILAGQKPHIDYNLIPGVVYTWPEVAAVGQTEEQLKAAGVKYKSGSFPFKALGRARASADLDGFVKILADEKTDEVLGVHMIGARTADLIAEAVTAMEFKASAEDISRMSHAHPTFAEAVKEAALAATENRALHV</sequence>
<dbReference type="RefSeq" id="WP_177210519.1">
    <property type="nucleotide sequence ID" value="NZ_CP096829.1"/>
</dbReference>